<dbReference type="InterPro" id="IPR019734">
    <property type="entry name" value="TPR_rpt"/>
</dbReference>
<comment type="caution">
    <text evidence="1">The sequence shown here is derived from an EMBL/GenBank/DDBJ whole genome shotgun (WGS) entry which is preliminary data.</text>
</comment>
<name>A0A0F9IEZ4_9ZZZZ</name>
<dbReference type="SMART" id="SM00028">
    <property type="entry name" value="TPR"/>
    <property type="match status" value="1"/>
</dbReference>
<gene>
    <name evidence="1" type="ORF">LCGC14_1885390</name>
</gene>
<protein>
    <submittedName>
        <fullName evidence="1">Uncharacterized protein</fullName>
    </submittedName>
</protein>
<dbReference type="Pfam" id="PF13414">
    <property type="entry name" value="TPR_11"/>
    <property type="match status" value="1"/>
</dbReference>
<dbReference type="InterPro" id="IPR011990">
    <property type="entry name" value="TPR-like_helical_dom_sf"/>
</dbReference>
<organism evidence="1">
    <name type="scientific">marine sediment metagenome</name>
    <dbReference type="NCBI Taxonomy" id="412755"/>
    <lineage>
        <taxon>unclassified sequences</taxon>
        <taxon>metagenomes</taxon>
        <taxon>ecological metagenomes</taxon>
    </lineage>
</organism>
<evidence type="ECO:0000313" key="1">
    <source>
        <dbReference type="EMBL" id="KKL92365.1"/>
    </source>
</evidence>
<proteinExistence type="predicted"/>
<dbReference type="PROSITE" id="PS50293">
    <property type="entry name" value="TPR_REGION"/>
    <property type="match status" value="1"/>
</dbReference>
<feature type="non-terminal residue" evidence="1">
    <location>
        <position position="79"/>
    </location>
</feature>
<dbReference type="AlphaFoldDB" id="A0A0F9IEZ4"/>
<sequence>MQWKKAIVEYEKAISIQPSNAKYHLQLARIYSRLAYLYQDKEALKEAIEEFTNALQLNPYDGLAHSHFAWTYKQHGMYK</sequence>
<reference evidence="1" key="1">
    <citation type="journal article" date="2015" name="Nature">
        <title>Complex archaea that bridge the gap between prokaryotes and eukaryotes.</title>
        <authorList>
            <person name="Spang A."/>
            <person name="Saw J.H."/>
            <person name="Jorgensen S.L."/>
            <person name="Zaremba-Niedzwiedzka K."/>
            <person name="Martijn J."/>
            <person name="Lind A.E."/>
            <person name="van Eijk R."/>
            <person name="Schleper C."/>
            <person name="Guy L."/>
            <person name="Ettema T.J."/>
        </authorList>
    </citation>
    <scope>NUCLEOTIDE SEQUENCE</scope>
</reference>
<accession>A0A0F9IEZ4</accession>
<dbReference type="SUPFAM" id="SSF48452">
    <property type="entry name" value="TPR-like"/>
    <property type="match status" value="1"/>
</dbReference>
<dbReference type="EMBL" id="LAZR01019486">
    <property type="protein sequence ID" value="KKL92365.1"/>
    <property type="molecule type" value="Genomic_DNA"/>
</dbReference>
<dbReference type="Gene3D" id="1.25.40.10">
    <property type="entry name" value="Tetratricopeptide repeat domain"/>
    <property type="match status" value="2"/>
</dbReference>
<dbReference type="PROSITE" id="PS50005">
    <property type="entry name" value="TPR"/>
    <property type="match status" value="1"/>
</dbReference>